<proteinExistence type="predicted"/>
<feature type="transmembrane region" description="Helical" evidence="1">
    <location>
        <begin position="351"/>
        <end position="372"/>
    </location>
</feature>
<feature type="domain" description="CHASE2" evidence="2">
    <location>
        <begin position="37"/>
        <end position="341"/>
    </location>
</feature>
<dbReference type="EMBL" id="JACXAE010000095">
    <property type="protein sequence ID" value="MBD2776502.1"/>
    <property type="molecule type" value="Genomic_DNA"/>
</dbReference>
<accession>A0A8J6XNI1</accession>
<organism evidence="3 4">
    <name type="scientific">Iningainema tapete BLCC-T55</name>
    <dbReference type="NCBI Taxonomy" id="2748662"/>
    <lineage>
        <taxon>Bacteria</taxon>
        <taxon>Bacillati</taxon>
        <taxon>Cyanobacteriota</taxon>
        <taxon>Cyanophyceae</taxon>
        <taxon>Nostocales</taxon>
        <taxon>Scytonemataceae</taxon>
        <taxon>Iningainema tapete</taxon>
    </lineage>
</organism>
<keyword evidence="1" id="KW-0812">Transmembrane</keyword>
<feature type="transmembrane region" description="Helical" evidence="1">
    <location>
        <begin position="378"/>
        <end position="398"/>
    </location>
</feature>
<sequence>MFPDPRLLKEVGDLKGGILPGIAAITFVIAFRLIGSLQFLEWAALDKFLWMRPEEKVDDRIVIVGINEQDIRIKNYPIPDRDIATLLRKLKSYQPAVIGLDIFRDLPVEPGHKEFVQTLKETKNLVVVEKVLPDPSGSTVNPPPNLPKEQLGFSDAVIDADGYLRRSLLATSNLQERWRHSLSLNLAEAYLKTKGISLENVDGDPYGMRFNSTEFPRIKSNFGGYVRADVGGTQILINFRSGRKPFHMVSLLDIQTGKVKQEQIRGKIVLIGMTSPSAKDYVNSAAIKSENPALIYGVEVQAHVISQIISAVLNKRSHIHVWADVWEYLWIIVWGILGISLGRIIRSPLKVLVVVTIVSICLVGVCYGLLLLGWWIPFVPALMTLVFNSVVLAAFYRYDEALRSRIKDRQLVIDQTFDAIHSQPLQTLGRILRKVQSNSDVTPEQFLSELQQLNQELRSVYDLVRKETACEVSSLYLREQKLDLAQALHEILYEVCHDVLERDYPYFKSIKVKVFKFEPMSERLSIEKKRSLCRFLEEALCNVGKYAVGTTRLDVTCCQKQGKNIIRVADNGLGMDEKTVHQGFGTKQARSLAKQLGGKFERFSNSPKGIVCQLTW</sequence>
<dbReference type="Proteomes" id="UP000629098">
    <property type="component" value="Unassembled WGS sequence"/>
</dbReference>
<dbReference type="AlphaFoldDB" id="A0A8J6XNI1"/>
<evidence type="ECO:0000259" key="2">
    <source>
        <dbReference type="SMART" id="SM01080"/>
    </source>
</evidence>
<evidence type="ECO:0000256" key="1">
    <source>
        <dbReference type="SAM" id="Phobius"/>
    </source>
</evidence>
<keyword evidence="1" id="KW-1133">Transmembrane helix</keyword>
<dbReference type="SMART" id="SM01080">
    <property type="entry name" value="CHASE2"/>
    <property type="match status" value="1"/>
</dbReference>
<evidence type="ECO:0000313" key="4">
    <source>
        <dbReference type="Proteomes" id="UP000629098"/>
    </source>
</evidence>
<dbReference type="Pfam" id="PF05226">
    <property type="entry name" value="CHASE2"/>
    <property type="match status" value="1"/>
</dbReference>
<dbReference type="InterPro" id="IPR007890">
    <property type="entry name" value="CHASE2"/>
</dbReference>
<keyword evidence="1" id="KW-0472">Membrane</keyword>
<name>A0A8J6XNI1_9CYAN</name>
<dbReference type="SUPFAM" id="SSF55874">
    <property type="entry name" value="ATPase domain of HSP90 chaperone/DNA topoisomerase II/histidine kinase"/>
    <property type="match status" value="1"/>
</dbReference>
<protein>
    <submittedName>
        <fullName evidence="3">CHASE2 domain-containing protein</fullName>
    </submittedName>
</protein>
<keyword evidence="4" id="KW-1185">Reference proteome</keyword>
<dbReference type="Gene3D" id="3.30.565.10">
    <property type="entry name" value="Histidine kinase-like ATPase, C-terminal domain"/>
    <property type="match status" value="1"/>
</dbReference>
<comment type="caution">
    <text evidence="3">The sequence shown here is derived from an EMBL/GenBank/DDBJ whole genome shotgun (WGS) entry which is preliminary data.</text>
</comment>
<reference evidence="3" key="1">
    <citation type="submission" date="2020-09" db="EMBL/GenBank/DDBJ databases">
        <title>Iningainema tapete sp. nov. (Scytonemataceae, Cyanobacteria) from greenhouses in central Florida (USA) produces two types of nodularin with biosynthetic potential for microcystin-LR and anabaenopeptins.</title>
        <authorList>
            <person name="Berthold D.E."/>
            <person name="Lefler F.W."/>
            <person name="Huang I.-S."/>
            <person name="Abdulla H."/>
            <person name="Zimba P.V."/>
            <person name="Laughinghouse H.D. IV."/>
        </authorList>
    </citation>
    <scope>NUCLEOTIDE SEQUENCE</scope>
    <source>
        <strain evidence="3">BLCCT55</strain>
    </source>
</reference>
<gene>
    <name evidence="3" type="ORF">ICL16_31720</name>
</gene>
<feature type="transmembrane region" description="Helical" evidence="1">
    <location>
        <begin position="325"/>
        <end position="344"/>
    </location>
</feature>
<evidence type="ECO:0000313" key="3">
    <source>
        <dbReference type="EMBL" id="MBD2776502.1"/>
    </source>
</evidence>
<dbReference type="InterPro" id="IPR036890">
    <property type="entry name" value="HATPase_C_sf"/>
</dbReference>